<organism evidence="9">
    <name type="scientific">marine sediment metagenome</name>
    <dbReference type="NCBI Taxonomy" id="412755"/>
    <lineage>
        <taxon>unclassified sequences</taxon>
        <taxon>metagenomes</taxon>
        <taxon>ecological metagenomes</taxon>
    </lineage>
</organism>
<dbReference type="GO" id="GO:0003887">
    <property type="term" value="F:DNA-directed DNA polymerase activity"/>
    <property type="evidence" value="ECO:0007669"/>
    <property type="project" value="UniProtKB-KW"/>
</dbReference>
<evidence type="ECO:0000313" key="9">
    <source>
        <dbReference type="EMBL" id="KKM68251.1"/>
    </source>
</evidence>
<dbReference type="InterPro" id="IPR048466">
    <property type="entry name" value="DNA_pol3_delta-like_C"/>
</dbReference>
<dbReference type="InterPro" id="IPR005790">
    <property type="entry name" value="DNA_polIII_delta"/>
</dbReference>
<gene>
    <name evidence="9" type="ORF">LCGC14_1462820</name>
</gene>
<proteinExistence type="inferred from homology"/>
<dbReference type="Gene3D" id="3.40.50.300">
    <property type="entry name" value="P-loop containing nucleotide triphosphate hydrolases"/>
    <property type="match status" value="1"/>
</dbReference>
<protein>
    <recommendedName>
        <fullName evidence="1">DNA-directed DNA polymerase</fullName>
        <ecNumber evidence="1">2.7.7.7</ecNumber>
    </recommendedName>
</protein>
<dbReference type="EMBL" id="LAZR01010204">
    <property type="protein sequence ID" value="KKM68251.1"/>
    <property type="molecule type" value="Genomic_DNA"/>
</dbReference>
<dbReference type="GO" id="GO:0009360">
    <property type="term" value="C:DNA polymerase III complex"/>
    <property type="evidence" value="ECO:0007669"/>
    <property type="project" value="TreeGrafter"/>
</dbReference>
<dbReference type="Pfam" id="PF21694">
    <property type="entry name" value="DNA_pol3_delta_C"/>
    <property type="match status" value="1"/>
</dbReference>
<comment type="similarity">
    <text evidence="6">Belongs to the DNA polymerase HolA subunit family.</text>
</comment>
<evidence type="ECO:0000259" key="8">
    <source>
        <dbReference type="Pfam" id="PF21694"/>
    </source>
</evidence>
<sequence length="244" mass="28132">MPVKGFYYTYGNDTDMVEQRWLPDIESRYPEARWLRLDATIDDIDIGNIASEYYSNAIFSPSTVIVIRNADYKPAQVFELAQALVEAPVSDNALVLIGSSWNKTTKLGKLIKKSFVAKEFSKPELKPFDLLDSLNTKSSSKVLQFSNLLFDADYHPLAMFSLVFGHFLLLRKIKELDGRPLPEIARRLGVHNFRVQKAMVACRYWTKDELAQALQELGELDKRLRTWQYDERMLIQMALIKLCL</sequence>
<evidence type="ECO:0000256" key="1">
    <source>
        <dbReference type="ARBA" id="ARBA00012417"/>
    </source>
</evidence>
<dbReference type="Gene3D" id="1.20.272.10">
    <property type="match status" value="1"/>
</dbReference>
<keyword evidence="5" id="KW-0239">DNA-directed DNA polymerase</keyword>
<dbReference type="AlphaFoldDB" id="A0A0F9K0M3"/>
<dbReference type="GO" id="GO:0003677">
    <property type="term" value="F:DNA binding"/>
    <property type="evidence" value="ECO:0007669"/>
    <property type="project" value="InterPro"/>
</dbReference>
<keyword evidence="3" id="KW-0548">Nucleotidyltransferase</keyword>
<comment type="catalytic activity">
    <reaction evidence="7">
        <text>DNA(n) + a 2'-deoxyribonucleoside 5'-triphosphate = DNA(n+1) + diphosphate</text>
        <dbReference type="Rhea" id="RHEA:22508"/>
        <dbReference type="Rhea" id="RHEA-COMP:17339"/>
        <dbReference type="Rhea" id="RHEA-COMP:17340"/>
        <dbReference type="ChEBI" id="CHEBI:33019"/>
        <dbReference type="ChEBI" id="CHEBI:61560"/>
        <dbReference type="ChEBI" id="CHEBI:173112"/>
        <dbReference type="EC" id="2.7.7.7"/>
    </reaction>
</comment>
<dbReference type="EC" id="2.7.7.7" evidence="1"/>
<evidence type="ECO:0000256" key="4">
    <source>
        <dbReference type="ARBA" id="ARBA00022705"/>
    </source>
</evidence>
<dbReference type="GO" id="GO:0006261">
    <property type="term" value="P:DNA-templated DNA replication"/>
    <property type="evidence" value="ECO:0007669"/>
    <property type="project" value="TreeGrafter"/>
</dbReference>
<keyword evidence="4" id="KW-0235">DNA replication</keyword>
<name>A0A0F9K0M3_9ZZZZ</name>
<keyword evidence="2" id="KW-0808">Transferase</keyword>
<dbReference type="InterPro" id="IPR008921">
    <property type="entry name" value="DNA_pol3_clamp-load_cplx_C"/>
</dbReference>
<evidence type="ECO:0000256" key="5">
    <source>
        <dbReference type="ARBA" id="ARBA00022932"/>
    </source>
</evidence>
<accession>A0A0F9K0M3</accession>
<evidence type="ECO:0000256" key="3">
    <source>
        <dbReference type="ARBA" id="ARBA00022695"/>
    </source>
</evidence>
<dbReference type="SUPFAM" id="SSF48019">
    <property type="entry name" value="post-AAA+ oligomerization domain-like"/>
    <property type="match status" value="1"/>
</dbReference>
<feature type="domain" description="DNA polymerase III delta subunit-like C-terminal" evidence="8">
    <location>
        <begin position="128"/>
        <end position="242"/>
    </location>
</feature>
<evidence type="ECO:0000256" key="7">
    <source>
        <dbReference type="ARBA" id="ARBA00049244"/>
    </source>
</evidence>
<dbReference type="InterPro" id="IPR027417">
    <property type="entry name" value="P-loop_NTPase"/>
</dbReference>
<evidence type="ECO:0000256" key="6">
    <source>
        <dbReference type="ARBA" id="ARBA00034754"/>
    </source>
</evidence>
<dbReference type="PANTHER" id="PTHR34388">
    <property type="entry name" value="DNA POLYMERASE III SUBUNIT DELTA"/>
    <property type="match status" value="1"/>
</dbReference>
<comment type="caution">
    <text evidence="9">The sequence shown here is derived from an EMBL/GenBank/DDBJ whole genome shotgun (WGS) entry which is preliminary data.</text>
</comment>
<dbReference type="PANTHER" id="PTHR34388:SF1">
    <property type="entry name" value="DNA POLYMERASE III SUBUNIT DELTA"/>
    <property type="match status" value="1"/>
</dbReference>
<evidence type="ECO:0000256" key="2">
    <source>
        <dbReference type="ARBA" id="ARBA00022679"/>
    </source>
</evidence>
<reference evidence="9" key="1">
    <citation type="journal article" date="2015" name="Nature">
        <title>Complex archaea that bridge the gap between prokaryotes and eukaryotes.</title>
        <authorList>
            <person name="Spang A."/>
            <person name="Saw J.H."/>
            <person name="Jorgensen S.L."/>
            <person name="Zaremba-Niedzwiedzka K."/>
            <person name="Martijn J."/>
            <person name="Lind A.E."/>
            <person name="van Eijk R."/>
            <person name="Schleper C."/>
            <person name="Guy L."/>
            <person name="Ettema T.J."/>
        </authorList>
    </citation>
    <scope>NUCLEOTIDE SEQUENCE</scope>
</reference>